<evidence type="ECO:0000256" key="9">
    <source>
        <dbReference type="ARBA" id="ARBA00023224"/>
    </source>
</evidence>
<dbReference type="InterPro" id="IPR004117">
    <property type="entry name" value="7tm6_olfct_rcpt"/>
</dbReference>
<comment type="similarity">
    <text evidence="10">Belongs to the insect chemoreceptor superfamily. Heteromeric odorant receptor channel (TC 1.A.69) family.</text>
</comment>
<evidence type="ECO:0000256" key="5">
    <source>
        <dbReference type="ARBA" id="ARBA00022725"/>
    </source>
</evidence>
<reference evidence="11" key="1">
    <citation type="submission" date="2021-02" db="EMBL/GenBank/DDBJ databases">
        <title>Functional evolution of a bark beetle odorant receptor clade detecting monoterpenoids of different ecological origins.</title>
        <authorList>
            <person name="Hou X.-Q."/>
            <person name="Yuvaraj J.K."/>
            <person name="Roberts R.E."/>
            <person name="Unelius C.R."/>
            <person name="Lofstedt C."/>
            <person name="Andersson M.N."/>
        </authorList>
    </citation>
    <scope>NUCLEOTIDE SEQUENCE</scope>
</reference>
<keyword evidence="3 10" id="KW-0716">Sensory transduction</keyword>
<keyword evidence="4 10" id="KW-0812">Transmembrane</keyword>
<feature type="transmembrane region" description="Helical" evidence="10">
    <location>
        <begin position="364"/>
        <end position="387"/>
    </location>
</feature>
<evidence type="ECO:0000313" key="11">
    <source>
        <dbReference type="EMBL" id="QWY93915.1"/>
    </source>
</evidence>
<feature type="transmembrane region" description="Helical" evidence="10">
    <location>
        <begin position="191"/>
        <end position="211"/>
    </location>
</feature>
<dbReference type="GO" id="GO:0004984">
    <property type="term" value="F:olfactory receptor activity"/>
    <property type="evidence" value="ECO:0007669"/>
    <property type="project" value="InterPro"/>
</dbReference>
<comment type="subcellular location">
    <subcellularLocation>
        <location evidence="1 10">Cell membrane</location>
        <topology evidence="1 10">Multi-pass membrane protein</topology>
    </subcellularLocation>
</comment>
<dbReference type="PANTHER" id="PTHR21137:SF35">
    <property type="entry name" value="ODORANT RECEPTOR 19A-RELATED"/>
    <property type="match status" value="1"/>
</dbReference>
<keyword evidence="5 10" id="KW-0552">Olfaction</keyword>
<evidence type="ECO:0000256" key="7">
    <source>
        <dbReference type="ARBA" id="ARBA00023136"/>
    </source>
</evidence>
<evidence type="ECO:0000256" key="1">
    <source>
        <dbReference type="ARBA" id="ARBA00004651"/>
    </source>
</evidence>
<proteinExistence type="evidence at transcript level"/>
<evidence type="ECO:0000256" key="2">
    <source>
        <dbReference type="ARBA" id="ARBA00022475"/>
    </source>
</evidence>
<comment type="caution">
    <text evidence="10">Lacks conserved residue(s) required for the propagation of feature annotation.</text>
</comment>
<keyword evidence="6 10" id="KW-1133">Transmembrane helix</keyword>
<dbReference type="Pfam" id="PF02949">
    <property type="entry name" value="7tm_6"/>
    <property type="match status" value="1"/>
</dbReference>
<keyword evidence="9 10" id="KW-0807">Transducer</keyword>
<feature type="transmembrane region" description="Helical" evidence="10">
    <location>
        <begin position="12"/>
        <end position="29"/>
    </location>
</feature>
<feature type="transmembrane region" description="Helical" evidence="10">
    <location>
        <begin position="302"/>
        <end position="322"/>
    </location>
</feature>
<keyword evidence="2" id="KW-1003">Cell membrane</keyword>
<evidence type="ECO:0000256" key="10">
    <source>
        <dbReference type="RuleBase" id="RU351113"/>
    </source>
</evidence>
<sequence length="397" mass="45778">MRVYPDIENFKITAIYSSTIGLFPWKFMFQDNQVLQQTYRYYSYFIYGSFVIFIITAYVELIIMLNGDVLKMDAICSNICLTLAFTCSALRATVMRVGPNLLKIIEQVMHAEKNPASIEDQTSFNLERKSIKTMRKLSHLYAVAITMIASSKCALAPFEKGEIVHIGNTTIIDRPLIMSAWVPFNKNTHYWAAYIIQIYFAALGAWHVAYVDMFMFNMLGYPIGQLKKLHYYIKNITTLTRNDDSLEEFKNVIRQHQQIISYVKFYNDSMGTFAIFEFLQSSVQIASIFIQTSPSDMNLGQFGFIGGFFIGMLFRLFLYYYTANEVMTESEKVGVSVWESDWYEQPTNLKMALLTVMMRGQRPLYYKIGGFGLMSVQSIVAILKATYTYLTVVVRNN</sequence>
<dbReference type="GO" id="GO:0005549">
    <property type="term" value="F:odorant binding"/>
    <property type="evidence" value="ECO:0007669"/>
    <property type="project" value="InterPro"/>
</dbReference>
<dbReference type="PANTHER" id="PTHR21137">
    <property type="entry name" value="ODORANT RECEPTOR"/>
    <property type="match status" value="1"/>
</dbReference>
<dbReference type="EMBL" id="MW556724">
    <property type="protein sequence ID" value="QWY93915.1"/>
    <property type="molecule type" value="mRNA"/>
</dbReference>
<feature type="transmembrane region" description="Helical" evidence="10">
    <location>
        <begin position="41"/>
        <end position="63"/>
    </location>
</feature>
<dbReference type="GO" id="GO:0007165">
    <property type="term" value="P:signal transduction"/>
    <property type="evidence" value="ECO:0007669"/>
    <property type="project" value="UniProtKB-KW"/>
</dbReference>
<dbReference type="AlphaFoldDB" id="A0A8F3EVI2"/>
<keyword evidence="8 10" id="KW-0675">Receptor</keyword>
<dbReference type="GO" id="GO:0005886">
    <property type="term" value="C:plasma membrane"/>
    <property type="evidence" value="ECO:0007669"/>
    <property type="project" value="UniProtKB-SubCell"/>
</dbReference>
<protein>
    <recommendedName>
        <fullName evidence="10">Odorant receptor</fullName>
    </recommendedName>
</protein>
<accession>A0A8F3EVI2</accession>
<evidence type="ECO:0000256" key="3">
    <source>
        <dbReference type="ARBA" id="ARBA00022606"/>
    </source>
</evidence>
<keyword evidence="7 10" id="KW-0472">Membrane</keyword>
<organism evidence="11">
    <name type="scientific">Ips typographus</name>
    <name type="common">European spruce bark beetle</name>
    <dbReference type="NCBI Taxonomy" id="55986"/>
    <lineage>
        <taxon>Eukaryota</taxon>
        <taxon>Metazoa</taxon>
        <taxon>Ecdysozoa</taxon>
        <taxon>Arthropoda</taxon>
        <taxon>Hexapoda</taxon>
        <taxon>Insecta</taxon>
        <taxon>Pterygota</taxon>
        <taxon>Neoptera</taxon>
        <taxon>Endopterygota</taxon>
        <taxon>Coleoptera</taxon>
        <taxon>Polyphaga</taxon>
        <taxon>Cucujiformia</taxon>
        <taxon>Curculionidae</taxon>
        <taxon>Scolytinae</taxon>
        <taxon>Ips</taxon>
    </lineage>
</organism>
<evidence type="ECO:0000256" key="4">
    <source>
        <dbReference type="ARBA" id="ARBA00022692"/>
    </source>
</evidence>
<evidence type="ECO:0000256" key="6">
    <source>
        <dbReference type="ARBA" id="ARBA00022989"/>
    </source>
</evidence>
<name>A0A8F3EVI2_IPSTY</name>
<evidence type="ECO:0000256" key="8">
    <source>
        <dbReference type="ARBA" id="ARBA00023170"/>
    </source>
</evidence>